<dbReference type="Proteomes" id="UP000655523">
    <property type="component" value="Unassembled WGS sequence"/>
</dbReference>
<dbReference type="Pfam" id="PF02954">
    <property type="entry name" value="HTH_8"/>
    <property type="match status" value="1"/>
</dbReference>
<dbReference type="Gene3D" id="1.10.8.60">
    <property type="match status" value="1"/>
</dbReference>
<dbReference type="InterPro" id="IPR025662">
    <property type="entry name" value="Sigma_54_int_dom_ATP-bd_1"/>
</dbReference>
<keyword evidence="8" id="KW-1185">Reference proteome</keyword>
<dbReference type="GO" id="GO:0043565">
    <property type="term" value="F:sequence-specific DNA binding"/>
    <property type="evidence" value="ECO:0007669"/>
    <property type="project" value="InterPro"/>
</dbReference>
<dbReference type="FunFam" id="3.40.50.300:FF:000006">
    <property type="entry name" value="DNA-binding transcriptional regulator NtrC"/>
    <property type="match status" value="1"/>
</dbReference>
<keyword evidence="3" id="KW-0805">Transcription regulation</keyword>
<dbReference type="SUPFAM" id="SSF46689">
    <property type="entry name" value="Homeodomain-like"/>
    <property type="match status" value="1"/>
</dbReference>
<dbReference type="Gene3D" id="3.40.50.300">
    <property type="entry name" value="P-loop containing nucleotide triphosphate hydrolases"/>
    <property type="match status" value="1"/>
</dbReference>
<evidence type="ECO:0000256" key="1">
    <source>
        <dbReference type="ARBA" id="ARBA00022741"/>
    </source>
</evidence>
<dbReference type="InterPro" id="IPR002078">
    <property type="entry name" value="Sigma_54_int"/>
</dbReference>
<comment type="caution">
    <text evidence="7">The sequence shown here is derived from an EMBL/GenBank/DDBJ whole genome shotgun (WGS) entry which is preliminary data.</text>
</comment>
<dbReference type="InterPro" id="IPR029016">
    <property type="entry name" value="GAF-like_dom_sf"/>
</dbReference>
<evidence type="ECO:0000256" key="3">
    <source>
        <dbReference type="ARBA" id="ARBA00023015"/>
    </source>
</evidence>
<name>A0A972SH69_9BURK</name>
<evidence type="ECO:0000256" key="2">
    <source>
        <dbReference type="ARBA" id="ARBA00022840"/>
    </source>
</evidence>
<gene>
    <name evidence="7" type="ORF">GNZ13_08805</name>
</gene>
<dbReference type="InterPro" id="IPR058031">
    <property type="entry name" value="AAA_lid_NorR"/>
</dbReference>
<dbReference type="CDD" id="cd00009">
    <property type="entry name" value="AAA"/>
    <property type="match status" value="1"/>
</dbReference>
<feature type="region of interest" description="Disordered" evidence="5">
    <location>
        <begin position="302"/>
        <end position="322"/>
    </location>
</feature>
<dbReference type="PANTHER" id="PTHR32071">
    <property type="entry name" value="TRANSCRIPTIONAL REGULATORY PROTEIN"/>
    <property type="match status" value="1"/>
</dbReference>
<dbReference type="InterPro" id="IPR003593">
    <property type="entry name" value="AAA+_ATPase"/>
</dbReference>
<reference evidence="7 8" key="1">
    <citation type="submission" date="2019-11" db="EMBL/GenBank/DDBJ databases">
        <title>Metabolism of dissolved organic matter in forest soils.</title>
        <authorList>
            <person name="Cyle K.T."/>
            <person name="Wilhelm R.C."/>
            <person name="Martinez C.E."/>
        </authorList>
    </citation>
    <scope>NUCLEOTIDE SEQUENCE [LARGE SCALE GENOMIC DNA]</scope>
    <source>
        <strain evidence="7 8">5N</strain>
    </source>
</reference>
<keyword evidence="4" id="KW-0804">Transcription</keyword>
<dbReference type="SUPFAM" id="SSF52540">
    <property type="entry name" value="P-loop containing nucleoside triphosphate hydrolases"/>
    <property type="match status" value="1"/>
</dbReference>
<evidence type="ECO:0000256" key="4">
    <source>
        <dbReference type="ARBA" id="ARBA00023163"/>
    </source>
</evidence>
<dbReference type="SMART" id="SM00382">
    <property type="entry name" value="AAA"/>
    <property type="match status" value="1"/>
</dbReference>
<sequence>MRPHIAPEDRILRARQEFFETGSVSDQKVSTLLLRSWERSRGYGLQASSRLLRDAARLSAPLGIEEANAQLVGHSRSEMERLHHAFSGGNWLVALVNAEGVVVRSVGGEHATTRELVSVLRPGTDVSERTIGTNGPGSALVERRPMLIRGHEHFLDEAAEFTCAAVPLVDPFGAPAGALDISYLYTPSQIDPLQLLATAARAIENQMLDSLNNVTVVRFHYRPDMLRTPYAALLAVSYDGYVIGANQSARATLCLGDGSLKRLEFSSLFDLPLPQLIVASRLSTPALVHRHSGVRLYASASEHQGKELQHATEPAHRGAGVGSAAGVARAASRAATHGSTASALAQPGDESYLMADSRLQASFDKARRAFDRDIPVIVYGETGTGKEVFAQRLHTGGPRHGGSLVAINCFALPASLIESELFGYEHGAFTGGRRGGAPGKFEEAHNGTLFLDEIGDMPFDVQGRLLRVLQERKVTRLGSSREIAVNISLICATHRSLPELVAEGKFREDLFYRLSGVSITLPPLRERSDLRQLIDWLLAREALNVFAEHAPYRLDDDALDTLLNYRWPGNVRELRSVLRAAAALGDSDGEIRAEHLPLELVEQVETARLNTPLSSCAPGTLAAMETDAIRQALELHHGNIAATARSLGIGRATLHRKLNKM</sequence>
<dbReference type="InterPro" id="IPR027417">
    <property type="entry name" value="P-loop_NTPase"/>
</dbReference>
<keyword evidence="1" id="KW-0547">Nucleotide-binding</keyword>
<evidence type="ECO:0000313" key="7">
    <source>
        <dbReference type="EMBL" id="NPT54704.1"/>
    </source>
</evidence>
<dbReference type="EMBL" id="WOEZ01000043">
    <property type="protein sequence ID" value="NPT54704.1"/>
    <property type="molecule type" value="Genomic_DNA"/>
</dbReference>
<dbReference type="PRINTS" id="PR01590">
    <property type="entry name" value="HTHFIS"/>
</dbReference>
<evidence type="ECO:0000256" key="5">
    <source>
        <dbReference type="SAM" id="MobiDB-lite"/>
    </source>
</evidence>
<dbReference type="InterPro" id="IPR025943">
    <property type="entry name" value="Sigma_54_int_dom_ATP-bd_2"/>
</dbReference>
<feature type="domain" description="Sigma-54 factor interaction" evidence="6">
    <location>
        <begin position="352"/>
        <end position="583"/>
    </location>
</feature>
<dbReference type="Pfam" id="PF25601">
    <property type="entry name" value="AAA_lid_14"/>
    <property type="match status" value="1"/>
</dbReference>
<keyword evidence="2" id="KW-0067">ATP-binding</keyword>
<protein>
    <submittedName>
        <fullName evidence="7">Sigma-54-dependent Fis family transcriptional regulator</fullName>
    </submittedName>
</protein>
<dbReference type="Gene3D" id="1.10.10.60">
    <property type="entry name" value="Homeodomain-like"/>
    <property type="match status" value="1"/>
</dbReference>
<evidence type="ECO:0000313" key="8">
    <source>
        <dbReference type="Proteomes" id="UP000655523"/>
    </source>
</evidence>
<dbReference type="PROSITE" id="PS50045">
    <property type="entry name" value="SIGMA54_INTERACT_4"/>
    <property type="match status" value="1"/>
</dbReference>
<dbReference type="GO" id="GO:0005524">
    <property type="term" value="F:ATP binding"/>
    <property type="evidence" value="ECO:0007669"/>
    <property type="project" value="UniProtKB-KW"/>
</dbReference>
<organism evidence="7 8">
    <name type="scientific">Paraburkholderia elongata</name>
    <dbReference type="NCBI Taxonomy" id="2675747"/>
    <lineage>
        <taxon>Bacteria</taxon>
        <taxon>Pseudomonadati</taxon>
        <taxon>Pseudomonadota</taxon>
        <taxon>Betaproteobacteria</taxon>
        <taxon>Burkholderiales</taxon>
        <taxon>Burkholderiaceae</taxon>
        <taxon>Paraburkholderia</taxon>
    </lineage>
</organism>
<dbReference type="Gene3D" id="3.30.450.40">
    <property type="match status" value="1"/>
</dbReference>
<dbReference type="PROSITE" id="PS00676">
    <property type="entry name" value="SIGMA54_INTERACT_2"/>
    <property type="match status" value="1"/>
</dbReference>
<dbReference type="PANTHER" id="PTHR32071:SF77">
    <property type="entry name" value="TRANSCRIPTIONAL REGULATORY PROTEIN"/>
    <property type="match status" value="1"/>
</dbReference>
<dbReference type="GO" id="GO:0006355">
    <property type="term" value="P:regulation of DNA-templated transcription"/>
    <property type="evidence" value="ECO:0007669"/>
    <property type="project" value="InterPro"/>
</dbReference>
<dbReference type="InterPro" id="IPR009057">
    <property type="entry name" value="Homeodomain-like_sf"/>
</dbReference>
<accession>A0A972SH69</accession>
<dbReference type="SUPFAM" id="SSF55781">
    <property type="entry name" value="GAF domain-like"/>
    <property type="match status" value="1"/>
</dbReference>
<proteinExistence type="predicted"/>
<feature type="compositionally biased region" description="Basic and acidic residues" evidence="5">
    <location>
        <begin position="303"/>
        <end position="316"/>
    </location>
</feature>
<dbReference type="AlphaFoldDB" id="A0A972SH69"/>
<evidence type="ECO:0000259" key="6">
    <source>
        <dbReference type="PROSITE" id="PS50045"/>
    </source>
</evidence>
<dbReference type="PROSITE" id="PS00675">
    <property type="entry name" value="SIGMA54_INTERACT_1"/>
    <property type="match status" value="1"/>
</dbReference>
<dbReference type="InterPro" id="IPR002197">
    <property type="entry name" value="HTH_Fis"/>
</dbReference>
<dbReference type="Pfam" id="PF00158">
    <property type="entry name" value="Sigma54_activat"/>
    <property type="match status" value="1"/>
</dbReference>